<reference evidence="7" key="3">
    <citation type="submission" date="2025-09" db="UniProtKB">
        <authorList>
            <consortium name="Ensembl"/>
        </authorList>
    </citation>
    <scope>IDENTIFICATION</scope>
</reference>
<dbReference type="Proteomes" id="UP000694580">
    <property type="component" value="Chromosome 2"/>
</dbReference>
<feature type="compositionally biased region" description="Basic and acidic residues" evidence="6">
    <location>
        <begin position="229"/>
        <end position="289"/>
    </location>
</feature>
<accession>A0AAY4BPY8</accession>
<dbReference type="InterPro" id="IPR023235">
    <property type="entry name" value="FAM105"/>
</dbReference>
<feature type="region of interest" description="Disordered" evidence="6">
    <location>
        <begin position="159"/>
        <end position="358"/>
    </location>
</feature>
<name>A0AAY4BPY8_9TELE</name>
<proteinExistence type="inferred from homology"/>
<dbReference type="AlphaFoldDB" id="A0AAY4BPY8"/>
<evidence type="ECO:0000256" key="6">
    <source>
        <dbReference type="SAM" id="MobiDB-lite"/>
    </source>
</evidence>
<feature type="region of interest" description="Disordered" evidence="6">
    <location>
        <begin position="1"/>
        <end position="58"/>
    </location>
</feature>
<feature type="region of interest" description="Disordered" evidence="6">
    <location>
        <begin position="383"/>
        <end position="411"/>
    </location>
</feature>
<sequence length="711" mass="78673">MGNCCCGTSGPCDHKEETEKLLTPATQSPQVSAQVEKTEDGTAGLHGPEADEGSGKKHTDADCLVVTAEGTWSEIVSAELVAGNGEQLETLAGPTTSKEELENQFETHAARVPKHMPEDGIPPSKPTVLIGPLNGAVGADLTEAVSPDNVLIVSAKLNQEGTAENVRTSEEKKEMPQDTVSKEEVVADAENDTLPKDLKAEEPLEDISHNSVDHARGNQEEEYTSSETMKNHETSPNHSNKAEEQVLVDAGEKHEEQVKEQSLDIDNEPRKALTPKPEEEHEEDQRSPEAQDSLRPASDQDQGIPNGDEGLLEKSEEDARPPQDDSEAVQKPPEDELSDGNSEPVALPSTTDISHTVEQIVDPVHRLKLSDDEPCQLENIEADTGAEEANSETLTSDRASPHVSDEDLYRSEDEIEHELGKLPVEMRIAEEEDRCSIGPPVDIKEYSKREWRGQTAKSTLIRKGYTELSQRFGSVRRVRGDNYCALRATLFQGLSNCTEVPARLQEDGLLSCLDELESEDGLISGWLFPEKCRQASGTENAVVQLKQYLTLLQKTWQESAGSTGPEERLRICEQVFQGGEEEFGLLEALKLLMLSQAAKLHACMQRGEDVPVFCWLLFARDTSEFPRTFLNNHLSHVGFSGGLEQVEMFLLGYAMQHTLQVYRLYKAGTEEFITYYPDDHKDDWPCLCLVTEDDRHYNLAVGEPVPDPNEE</sequence>
<comment type="similarity">
    <text evidence="2">Belongs to the peptidase C65 family. Otulin subfamily.</text>
</comment>
<feature type="compositionally biased region" description="Basic and acidic residues" evidence="6">
    <location>
        <begin position="193"/>
        <end position="219"/>
    </location>
</feature>
<keyword evidence="8" id="KW-1185">Reference proteome</keyword>
<feature type="compositionally biased region" description="Polar residues" evidence="6">
    <location>
        <begin position="24"/>
        <end position="35"/>
    </location>
</feature>
<dbReference type="PRINTS" id="PR02057">
    <property type="entry name" value="PROTEINF105B"/>
</dbReference>
<keyword evidence="3" id="KW-0963">Cytoplasm</keyword>
<evidence type="ECO:0000313" key="8">
    <source>
        <dbReference type="Proteomes" id="UP000694580"/>
    </source>
</evidence>
<feature type="region of interest" description="Linear diubiquitin binding" evidence="5">
    <location>
        <begin position="479"/>
        <end position="481"/>
    </location>
</feature>
<dbReference type="PANTHER" id="PTHR33662:SF3">
    <property type="entry name" value="FIBROUS SHEATH CABYR-BINDING PROTEIN-LIKE-RELATED"/>
    <property type="match status" value="1"/>
</dbReference>
<evidence type="ECO:0000256" key="2">
    <source>
        <dbReference type="ARBA" id="ARBA00010267"/>
    </source>
</evidence>
<feature type="site" description="Linear diubiquitin binding" evidence="5">
    <location>
        <position position="671"/>
    </location>
</feature>
<dbReference type="InterPro" id="IPR023237">
    <property type="entry name" value="Otulin"/>
</dbReference>
<dbReference type="Ensembl" id="ENSDCDT00010027476.1">
    <property type="protein sequence ID" value="ENSDCDP00010022953.1"/>
    <property type="gene ID" value="ENSDCDG00010013621.1"/>
</dbReference>
<feature type="compositionally biased region" description="Basic and acidic residues" evidence="6">
    <location>
        <begin position="311"/>
        <end position="323"/>
    </location>
</feature>
<protein>
    <submittedName>
        <fullName evidence="7">Uncharacterized protein</fullName>
    </submittedName>
</protein>
<dbReference type="RefSeq" id="XP_028826259.1">
    <property type="nucleotide sequence ID" value="XM_028970426.1"/>
</dbReference>
<dbReference type="GO" id="GO:0004843">
    <property type="term" value="F:cysteine-type deubiquitinase activity"/>
    <property type="evidence" value="ECO:0007669"/>
    <property type="project" value="InterPro"/>
</dbReference>
<evidence type="ECO:0000256" key="3">
    <source>
        <dbReference type="ARBA" id="ARBA00022490"/>
    </source>
</evidence>
<feature type="active site" description="Nucleophile" evidence="4">
    <location>
        <position position="484"/>
    </location>
</feature>
<feature type="region of interest" description="Linear diubiquitin binding" evidence="5">
    <location>
        <begin position="693"/>
        <end position="695"/>
    </location>
</feature>
<gene>
    <name evidence="7" type="primary">LOC114784771</name>
</gene>
<dbReference type="PANTHER" id="PTHR33662">
    <property type="entry name" value="OTU DEUBIQUITINASE WITH LINEAR LINKAGE-SPECIFICITY A-RELATED"/>
    <property type="match status" value="1"/>
</dbReference>
<feature type="active site" evidence="4">
    <location>
        <position position="696"/>
    </location>
</feature>
<evidence type="ECO:0000256" key="1">
    <source>
        <dbReference type="ARBA" id="ARBA00004496"/>
    </source>
</evidence>
<evidence type="ECO:0000256" key="5">
    <source>
        <dbReference type="PIRSR" id="PIRSR623237-2"/>
    </source>
</evidence>
<dbReference type="GeneTree" id="ENSGT00390000009802"/>
<dbReference type="GO" id="GO:0005737">
    <property type="term" value="C:cytoplasm"/>
    <property type="evidence" value="ECO:0007669"/>
    <property type="project" value="UniProtKB-SubCell"/>
</dbReference>
<feature type="region of interest" description="Linear diubiquitin binding" evidence="5">
    <location>
        <begin position="450"/>
        <end position="451"/>
    </location>
</feature>
<dbReference type="Pfam" id="PF16218">
    <property type="entry name" value="Peptidase_C101"/>
    <property type="match status" value="1"/>
</dbReference>
<feature type="active site" evidence="4">
    <location>
        <position position="481"/>
    </location>
</feature>
<dbReference type="PRINTS" id="PR02055">
    <property type="entry name" value="PROTEINF105"/>
</dbReference>
<feature type="compositionally biased region" description="Basic and acidic residues" evidence="6">
    <location>
        <begin position="167"/>
        <end position="185"/>
    </location>
</feature>
<organism evidence="7 8">
    <name type="scientific">Denticeps clupeoides</name>
    <name type="common">denticle herring</name>
    <dbReference type="NCBI Taxonomy" id="299321"/>
    <lineage>
        <taxon>Eukaryota</taxon>
        <taxon>Metazoa</taxon>
        <taxon>Chordata</taxon>
        <taxon>Craniata</taxon>
        <taxon>Vertebrata</taxon>
        <taxon>Euteleostomi</taxon>
        <taxon>Actinopterygii</taxon>
        <taxon>Neopterygii</taxon>
        <taxon>Teleostei</taxon>
        <taxon>Clupei</taxon>
        <taxon>Clupeiformes</taxon>
        <taxon>Denticipitoidei</taxon>
        <taxon>Denticipitidae</taxon>
        <taxon>Denticeps</taxon>
    </lineage>
</organism>
<evidence type="ECO:0000256" key="4">
    <source>
        <dbReference type="PIRSR" id="PIRSR623237-1"/>
    </source>
</evidence>
<feature type="compositionally biased region" description="Polar residues" evidence="6">
    <location>
        <begin position="348"/>
        <end position="357"/>
    </location>
</feature>
<dbReference type="GeneID" id="114784771"/>
<comment type="subcellular location">
    <subcellularLocation>
        <location evidence="1">Cytoplasm</location>
    </subcellularLocation>
</comment>
<feature type="compositionally biased region" description="Basic and acidic residues" evidence="6">
    <location>
        <begin position="399"/>
        <end position="411"/>
    </location>
</feature>
<evidence type="ECO:0000313" key="7">
    <source>
        <dbReference type="Ensembl" id="ENSDCDP00010022953.1"/>
    </source>
</evidence>
<reference evidence="7" key="2">
    <citation type="submission" date="2025-08" db="UniProtKB">
        <authorList>
            <consortium name="Ensembl"/>
        </authorList>
    </citation>
    <scope>IDENTIFICATION</scope>
</reference>
<reference evidence="7 8" key="1">
    <citation type="submission" date="2020-06" db="EMBL/GenBank/DDBJ databases">
        <authorList>
            <consortium name="Wellcome Sanger Institute Data Sharing"/>
        </authorList>
    </citation>
    <scope>NUCLEOTIDE SEQUENCE [LARGE SCALE GENOMIC DNA]</scope>
</reference>
<dbReference type="GO" id="GO:1990108">
    <property type="term" value="P:protein linear deubiquitination"/>
    <property type="evidence" value="ECO:0007669"/>
    <property type="project" value="InterPro"/>
</dbReference>